<feature type="coiled-coil region" evidence="1">
    <location>
        <begin position="60"/>
        <end position="108"/>
    </location>
</feature>
<dbReference type="Proteomes" id="UP001317532">
    <property type="component" value="Chromosome"/>
</dbReference>
<accession>A0AAN2CAQ0</accession>
<protein>
    <submittedName>
        <fullName evidence="3">Uncharacterized protein</fullName>
    </submittedName>
</protein>
<dbReference type="AlphaFoldDB" id="A0AAN2CAQ0"/>
<keyword evidence="4" id="KW-1185">Reference proteome</keyword>
<feature type="signal peptide" evidence="2">
    <location>
        <begin position="1"/>
        <end position="42"/>
    </location>
</feature>
<feature type="chain" id="PRO_5042845131" evidence="2">
    <location>
        <begin position="43"/>
        <end position="112"/>
    </location>
</feature>
<proteinExistence type="predicted"/>
<keyword evidence="1" id="KW-0175">Coiled coil</keyword>
<sequence>MLDGANLVRARIHTVVRGAIMNVRFTALAAAIVVSTTGLAFAAPTQNTTIAALSNDRGSDRNLRNVRRRLERIIDQLQRDQRDYGGHRVRAIQDLQQARLEIDAALQADAAH</sequence>
<evidence type="ECO:0000256" key="2">
    <source>
        <dbReference type="SAM" id="SignalP"/>
    </source>
</evidence>
<reference evidence="3 4" key="1">
    <citation type="journal article" date="2022" name="ISME Commun">
        <title>Vulcanimicrobium alpinus gen. nov. sp. nov., the first cultivated representative of the candidate phylum 'Eremiobacterota', is a metabolically versatile aerobic anoxygenic phototroph.</title>
        <authorList>
            <person name="Yabe S."/>
            <person name="Muto K."/>
            <person name="Abe K."/>
            <person name="Yokota A."/>
            <person name="Staudigel H."/>
            <person name="Tebo B.M."/>
        </authorList>
    </citation>
    <scope>NUCLEOTIDE SEQUENCE [LARGE SCALE GENOMIC DNA]</scope>
    <source>
        <strain evidence="3 4">WC8-2</strain>
    </source>
</reference>
<dbReference type="KEGG" id="vab:WPS_24590"/>
<keyword evidence="2" id="KW-0732">Signal</keyword>
<name>A0AAN2CAQ0_UNVUL</name>
<dbReference type="EMBL" id="AP025523">
    <property type="protein sequence ID" value="BDE07183.1"/>
    <property type="molecule type" value="Genomic_DNA"/>
</dbReference>
<evidence type="ECO:0000313" key="4">
    <source>
        <dbReference type="Proteomes" id="UP001317532"/>
    </source>
</evidence>
<gene>
    <name evidence="3" type="ORF">WPS_24590</name>
</gene>
<evidence type="ECO:0000256" key="1">
    <source>
        <dbReference type="SAM" id="Coils"/>
    </source>
</evidence>
<organism evidence="3 4">
    <name type="scientific">Vulcanimicrobium alpinum</name>
    <dbReference type="NCBI Taxonomy" id="3016050"/>
    <lineage>
        <taxon>Bacteria</taxon>
        <taxon>Bacillati</taxon>
        <taxon>Vulcanimicrobiota</taxon>
        <taxon>Vulcanimicrobiia</taxon>
        <taxon>Vulcanimicrobiales</taxon>
        <taxon>Vulcanimicrobiaceae</taxon>
        <taxon>Vulcanimicrobium</taxon>
    </lineage>
</organism>
<evidence type="ECO:0000313" key="3">
    <source>
        <dbReference type="EMBL" id="BDE07183.1"/>
    </source>
</evidence>